<evidence type="ECO:0000313" key="8">
    <source>
        <dbReference type="Proteomes" id="UP000789706"/>
    </source>
</evidence>
<organism evidence="7 8">
    <name type="scientific">Diversispora eburnea</name>
    <dbReference type="NCBI Taxonomy" id="1213867"/>
    <lineage>
        <taxon>Eukaryota</taxon>
        <taxon>Fungi</taxon>
        <taxon>Fungi incertae sedis</taxon>
        <taxon>Mucoromycota</taxon>
        <taxon>Glomeromycotina</taxon>
        <taxon>Glomeromycetes</taxon>
        <taxon>Diversisporales</taxon>
        <taxon>Diversisporaceae</taxon>
        <taxon>Diversispora</taxon>
    </lineage>
</organism>
<dbReference type="PANTHER" id="PTHR12300">
    <property type="entry name" value="HVA22-LIKE PROTEINS"/>
    <property type="match status" value="1"/>
</dbReference>
<accession>A0A9N9FKF5</accession>
<evidence type="ECO:0000256" key="1">
    <source>
        <dbReference type="ARBA" id="ARBA00004141"/>
    </source>
</evidence>
<sequence length="187" mass="22346">MALDSIKSGENITDQKLDLRKLPTTAFLEQILLYIETSSPLNLSPVTQLIRQEIVTRVSTIEFRYICIKLPYLFFINNKENFDLIKSEQKQWLTYWVIYGWLQVADHWSSWLLEFIPGYNFLKLVFLYWAQSDRSRGASLIFERVLKPLLQNVTSTVFRHDKHESLEEIWRDPERENEVKPYRLDNV</sequence>
<dbReference type="EMBL" id="CAJVPK010000724">
    <property type="protein sequence ID" value="CAG8543209.1"/>
    <property type="molecule type" value="Genomic_DNA"/>
</dbReference>
<proteinExistence type="inferred from homology"/>
<evidence type="ECO:0000256" key="2">
    <source>
        <dbReference type="ARBA" id="ARBA00008573"/>
    </source>
</evidence>
<dbReference type="InterPro" id="IPR004345">
    <property type="entry name" value="TB2_DP1_HVA22"/>
</dbReference>
<keyword evidence="3" id="KW-0812">Transmembrane</keyword>
<comment type="similarity">
    <text evidence="2 6">Belongs to the DP1 family.</text>
</comment>
<comment type="subcellular location">
    <subcellularLocation>
        <location evidence="1 6">Membrane</location>
        <topology evidence="1 6">Multi-pass membrane protein</topology>
    </subcellularLocation>
</comment>
<keyword evidence="8" id="KW-1185">Reference proteome</keyword>
<dbReference type="Proteomes" id="UP000789706">
    <property type="component" value="Unassembled WGS sequence"/>
</dbReference>
<keyword evidence="4" id="KW-1133">Transmembrane helix</keyword>
<keyword evidence="5" id="KW-0472">Membrane</keyword>
<protein>
    <recommendedName>
        <fullName evidence="6">Protein YOP1</fullName>
    </recommendedName>
</protein>
<evidence type="ECO:0000313" key="7">
    <source>
        <dbReference type="EMBL" id="CAG8543209.1"/>
    </source>
</evidence>
<evidence type="ECO:0000256" key="6">
    <source>
        <dbReference type="RuleBase" id="RU362006"/>
    </source>
</evidence>
<reference evidence="7" key="1">
    <citation type="submission" date="2021-06" db="EMBL/GenBank/DDBJ databases">
        <authorList>
            <person name="Kallberg Y."/>
            <person name="Tangrot J."/>
            <person name="Rosling A."/>
        </authorList>
    </citation>
    <scope>NUCLEOTIDE SEQUENCE</scope>
    <source>
        <strain evidence="7">AZ414A</strain>
    </source>
</reference>
<evidence type="ECO:0000256" key="4">
    <source>
        <dbReference type="ARBA" id="ARBA00022989"/>
    </source>
</evidence>
<evidence type="ECO:0000256" key="3">
    <source>
        <dbReference type="ARBA" id="ARBA00022692"/>
    </source>
</evidence>
<dbReference type="OrthoDB" id="10009287at2759"/>
<dbReference type="AlphaFoldDB" id="A0A9N9FKF5"/>
<dbReference type="Pfam" id="PF03134">
    <property type="entry name" value="TB2_DP1_HVA22"/>
    <property type="match status" value="1"/>
</dbReference>
<dbReference type="GO" id="GO:0016020">
    <property type="term" value="C:membrane"/>
    <property type="evidence" value="ECO:0007669"/>
    <property type="project" value="UniProtKB-SubCell"/>
</dbReference>
<dbReference type="PANTHER" id="PTHR12300:SF161">
    <property type="entry name" value="RECEPTOR EXPRESSION-ENHANCING PROTEIN"/>
    <property type="match status" value="1"/>
</dbReference>
<evidence type="ECO:0000256" key="5">
    <source>
        <dbReference type="ARBA" id="ARBA00023136"/>
    </source>
</evidence>
<comment type="caution">
    <text evidence="7">The sequence shown here is derived from an EMBL/GenBank/DDBJ whole genome shotgun (WGS) entry which is preliminary data.</text>
</comment>
<gene>
    <name evidence="7" type="ORF">DEBURN_LOCUS6719</name>
</gene>
<name>A0A9N9FKF5_9GLOM</name>